<dbReference type="Gene3D" id="3.40.50.300">
    <property type="entry name" value="P-loop containing nucleotide triphosphate hydrolases"/>
    <property type="match status" value="1"/>
</dbReference>
<dbReference type="PANTHER" id="PTHR43335:SF3">
    <property type="entry name" value="ABC TRANSPORTER"/>
    <property type="match status" value="1"/>
</dbReference>
<evidence type="ECO:0000256" key="1">
    <source>
        <dbReference type="ARBA" id="ARBA00005417"/>
    </source>
</evidence>
<feature type="compositionally biased region" description="Pro residues" evidence="5">
    <location>
        <begin position="301"/>
        <end position="312"/>
    </location>
</feature>
<evidence type="ECO:0000256" key="3">
    <source>
        <dbReference type="ARBA" id="ARBA00022741"/>
    </source>
</evidence>
<evidence type="ECO:0000256" key="2">
    <source>
        <dbReference type="ARBA" id="ARBA00022448"/>
    </source>
</evidence>
<dbReference type="InterPro" id="IPR017871">
    <property type="entry name" value="ABC_transporter-like_CS"/>
</dbReference>
<comment type="similarity">
    <text evidence="1">Belongs to the ABC transporter superfamily.</text>
</comment>
<gene>
    <name evidence="7" type="ORF">SOCEGT47_065790</name>
</gene>
<evidence type="ECO:0000256" key="4">
    <source>
        <dbReference type="ARBA" id="ARBA00022840"/>
    </source>
</evidence>
<protein>
    <recommendedName>
        <fullName evidence="6">ABC transporter domain-containing protein</fullName>
    </recommendedName>
</protein>
<feature type="compositionally biased region" description="Pro residues" evidence="5">
    <location>
        <begin position="276"/>
        <end position="289"/>
    </location>
</feature>
<proteinExistence type="inferred from homology"/>
<dbReference type="AlphaFoldDB" id="A0A4P2Q9U7"/>
<evidence type="ECO:0000313" key="7">
    <source>
        <dbReference type="EMBL" id="AUX26026.1"/>
    </source>
</evidence>
<keyword evidence="3" id="KW-0547">Nucleotide-binding</keyword>
<dbReference type="RefSeq" id="WP_129353351.1">
    <property type="nucleotide sequence ID" value="NZ_CP012670.1"/>
</dbReference>
<organism evidence="7 8">
    <name type="scientific">Sorangium cellulosum</name>
    <name type="common">Polyangium cellulosum</name>
    <dbReference type="NCBI Taxonomy" id="56"/>
    <lineage>
        <taxon>Bacteria</taxon>
        <taxon>Pseudomonadati</taxon>
        <taxon>Myxococcota</taxon>
        <taxon>Polyangia</taxon>
        <taxon>Polyangiales</taxon>
        <taxon>Polyangiaceae</taxon>
        <taxon>Sorangium</taxon>
    </lineage>
</organism>
<dbReference type="InterPro" id="IPR003593">
    <property type="entry name" value="AAA+_ATPase"/>
</dbReference>
<dbReference type="GO" id="GO:0005524">
    <property type="term" value="F:ATP binding"/>
    <property type="evidence" value="ECO:0007669"/>
    <property type="project" value="UniProtKB-KW"/>
</dbReference>
<feature type="domain" description="ABC transporter" evidence="6">
    <location>
        <begin position="26"/>
        <end position="253"/>
    </location>
</feature>
<dbReference type="InterPro" id="IPR027417">
    <property type="entry name" value="P-loop_NTPase"/>
</dbReference>
<dbReference type="CDD" id="cd03230">
    <property type="entry name" value="ABC_DR_subfamily_A"/>
    <property type="match status" value="1"/>
</dbReference>
<dbReference type="SMART" id="SM00382">
    <property type="entry name" value="AAA"/>
    <property type="match status" value="1"/>
</dbReference>
<feature type="region of interest" description="Disordered" evidence="5">
    <location>
        <begin position="251"/>
        <end position="334"/>
    </location>
</feature>
<dbReference type="PROSITE" id="PS50893">
    <property type="entry name" value="ABC_TRANSPORTER_2"/>
    <property type="match status" value="1"/>
</dbReference>
<feature type="compositionally biased region" description="Low complexity" evidence="5">
    <location>
        <begin position="313"/>
        <end position="328"/>
    </location>
</feature>
<dbReference type="PANTHER" id="PTHR43335">
    <property type="entry name" value="ABC TRANSPORTER, ATP-BINDING PROTEIN"/>
    <property type="match status" value="1"/>
</dbReference>
<evidence type="ECO:0000256" key="5">
    <source>
        <dbReference type="SAM" id="MobiDB-lite"/>
    </source>
</evidence>
<feature type="region of interest" description="Disordered" evidence="5">
    <location>
        <begin position="1"/>
        <end position="23"/>
    </location>
</feature>
<name>A0A4P2Q9U7_SORCE</name>
<reference evidence="7 8" key="1">
    <citation type="submission" date="2015-09" db="EMBL/GenBank/DDBJ databases">
        <title>Sorangium comparison.</title>
        <authorList>
            <person name="Zaburannyi N."/>
            <person name="Bunk B."/>
            <person name="Overmann J."/>
            <person name="Mueller R."/>
        </authorList>
    </citation>
    <scope>NUCLEOTIDE SEQUENCE [LARGE SCALE GENOMIC DNA]</scope>
    <source>
        <strain evidence="7 8">So ceGT47</strain>
    </source>
</reference>
<sequence length="418" mass="43925">MSAAPSGAPPPEAPLEAPAERPPPTIRVRHLSHRFGSFEVLRDVTFDVGPGEIFGFIGPNGAGKTTTIRIMATLLEPMAGRVEIDGVDVTIDPAAVRRSIGYMPDHAGVYDRITVREYLEFFADAFRVPSLDVVDAVLELTDLGKIQDRIVATMSKGMKQRLQLGRILLHDPKVLILDEPASDLDPRARIEIRDLLLELRSLGKTIFLSSHILTELSDVCTSIGILERGRLVVAGPIGEIAARLEAVRAAQARGHAPPHPAAPSPHAAGAGDGRHAPPPHGLEAPPPAVAPAAAPPGGHGPYPPAGHGPPHPSHAALAAGAVPPGGHAAPPPQLPRRKVKVRVLGEPEAAAYLLGGGPGILDVAVVAGAVHVAYVGNDVKIAEIVQHLVRNGIGVIGVEPERNELERIFLEVTQGEVQ</sequence>
<keyword evidence="4" id="KW-0067">ATP-binding</keyword>
<dbReference type="Pfam" id="PF00005">
    <property type="entry name" value="ABC_tran"/>
    <property type="match status" value="1"/>
</dbReference>
<dbReference type="OrthoDB" id="9804819at2"/>
<dbReference type="EMBL" id="CP012670">
    <property type="protein sequence ID" value="AUX26026.1"/>
    <property type="molecule type" value="Genomic_DNA"/>
</dbReference>
<evidence type="ECO:0000259" key="6">
    <source>
        <dbReference type="PROSITE" id="PS50893"/>
    </source>
</evidence>
<dbReference type="Proteomes" id="UP000295781">
    <property type="component" value="Chromosome"/>
</dbReference>
<keyword evidence="2" id="KW-0813">Transport</keyword>
<evidence type="ECO:0000313" key="8">
    <source>
        <dbReference type="Proteomes" id="UP000295781"/>
    </source>
</evidence>
<dbReference type="GO" id="GO:0016887">
    <property type="term" value="F:ATP hydrolysis activity"/>
    <property type="evidence" value="ECO:0007669"/>
    <property type="project" value="InterPro"/>
</dbReference>
<accession>A0A4P2Q9U7</accession>
<dbReference type="PROSITE" id="PS00211">
    <property type="entry name" value="ABC_TRANSPORTER_1"/>
    <property type="match status" value="1"/>
</dbReference>
<dbReference type="SUPFAM" id="SSF52540">
    <property type="entry name" value="P-loop containing nucleoside triphosphate hydrolases"/>
    <property type="match status" value="1"/>
</dbReference>
<dbReference type="InterPro" id="IPR003439">
    <property type="entry name" value="ABC_transporter-like_ATP-bd"/>
</dbReference>